<keyword evidence="3" id="KW-1185">Reference proteome</keyword>
<dbReference type="EMBL" id="JAGSOJ010000005">
    <property type="protein sequence ID" value="MCM1992343.1"/>
    <property type="molecule type" value="Genomic_DNA"/>
</dbReference>
<dbReference type="AlphaFoldDB" id="A0A9J6P6H8"/>
<evidence type="ECO:0000313" key="3">
    <source>
        <dbReference type="Proteomes" id="UP001056429"/>
    </source>
</evidence>
<comment type="caution">
    <text evidence="2">The sequence shown here is derived from an EMBL/GenBank/DDBJ whole genome shotgun (WGS) entry which is preliminary data.</text>
</comment>
<reference evidence="2" key="2">
    <citation type="submission" date="2021-04" db="EMBL/GenBank/DDBJ databases">
        <authorList>
            <person name="Dong X."/>
        </authorList>
    </citation>
    <scope>NUCLEOTIDE SEQUENCE</scope>
    <source>
        <strain evidence="2">ZWT</strain>
    </source>
</reference>
<evidence type="ECO:0000259" key="1">
    <source>
        <dbReference type="Pfam" id="PF11823"/>
    </source>
</evidence>
<feature type="domain" description="Putative Se/S carrier protein-like" evidence="1">
    <location>
        <begin position="5"/>
        <end position="71"/>
    </location>
</feature>
<proteinExistence type="predicted"/>
<sequence>MDKIYLITFKNTHDAIKGESIANKKNVKVRVMPTPTKITKSCGISLEMNHENMLILKEEIKKEKMNINNIYLIKNGEYISSEIDNI</sequence>
<organism evidence="2 3">
    <name type="scientific">Oceanirhabdus seepicola</name>
    <dbReference type="NCBI Taxonomy" id="2828781"/>
    <lineage>
        <taxon>Bacteria</taxon>
        <taxon>Bacillati</taxon>
        <taxon>Bacillota</taxon>
        <taxon>Clostridia</taxon>
        <taxon>Eubacteriales</taxon>
        <taxon>Clostridiaceae</taxon>
        <taxon>Oceanirhabdus</taxon>
    </lineage>
</organism>
<dbReference type="Proteomes" id="UP001056429">
    <property type="component" value="Unassembled WGS sequence"/>
</dbReference>
<dbReference type="InterPro" id="IPR021778">
    <property type="entry name" value="Se/S_carrier-like"/>
</dbReference>
<name>A0A9J6P6H8_9CLOT</name>
<dbReference type="RefSeq" id="WP_250861500.1">
    <property type="nucleotide sequence ID" value="NZ_JAGSOJ010000005.1"/>
</dbReference>
<accession>A0A9J6P6H8</accession>
<evidence type="ECO:0000313" key="2">
    <source>
        <dbReference type="EMBL" id="MCM1992343.1"/>
    </source>
</evidence>
<dbReference type="Pfam" id="PF11823">
    <property type="entry name" value="Se_S_carrier"/>
    <property type="match status" value="1"/>
</dbReference>
<reference evidence="2" key="1">
    <citation type="journal article" date="2021" name="mSystems">
        <title>Bacteria and Archaea Synergistically Convert Glycine Betaine to Biogenic Methane in the Formosa Cold Seep of the South China Sea.</title>
        <authorList>
            <person name="Li L."/>
            <person name="Zhang W."/>
            <person name="Zhang S."/>
            <person name="Song L."/>
            <person name="Sun Q."/>
            <person name="Zhang H."/>
            <person name="Xiang H."/>
            <person name="Dong X."/>
        </authorList>
    </citation>
    <scope>NUCLEOTIDE SEQUENCE</scope>
    <source>
        <strain evidence="2">ZWT</strain>
    </source>
</reference>
<protein>
    <submittedName>
        <fullName evidence="2">DUF3343 domain-containing protein</fullName>
    </submittedName>
</protein>
<gene>
    <name evidence="2" type="ORF">KDK92_21730</name>
</gene>